<dbReference type="GO" id="GO:0016740">
    <property type="term" value="F:transferase activity"/>
    <property type="evidence" value="ECO:0007669"/>
    <property type="project" value="UniProtKB-KW"/>
</dbReference>
<gene>
    <name evidence="1" type="ORF">FBQ73_15075</name>
</gene>
<evidence type="ECO:0000313" key="2">
    <source>
        <dbReference type="Proteomes" id="UP000305131"/>
    </source>
</evidence>
<dbReference type="InterPro" id="IPR052896">
    <property type="entry name" value="GGT-like_enzyme"/>
</dbReference>
<name>A0A6C1KD21_XANAU</name>
<comment type="caution">
    <text evidence="1">The sequence shown here is derived from an EMBL/GenBank/DDBJ whole genome shotgun (WGS) entry which is preliminary data.</text>
</comment>
<organism evidence="1 2">
    <name type="scientific">Xanthobacter autotrophicus</name>
    <dbReference type="NCBI Taxonomy" id="280"/>
    <lineage>
        <taxon>Bacteria</taxon>
        <taxon>Pseudomonadati</taxon>
        <taxon>Pseudomonadota</taxon>
        <taxon>Alphaproteobacteria</taxon>
        <taxon>Hyphomicrobiales</taxon>
        <taxon>Xanthobacteraceae</taxon>
        <taxon>Xanthobacter</taxon>
    </lineage>
</organism>
<dbReference type="Gene3D" id="3.60.20.40">
    <property type="match status" value="1"/>
</dbReference>
<dbReference type="InterPro" id="IPR043138">
    <property type="entry name" value="GGT_lsub"/>
</dbReference>
<dbReference type="PANTHER" id="PTHR43881">
    <property type="entry name" value="GAMMA-GLUTAMYLTRANSPEPTIDASE (AFU_ORTHOLOGUE AFUA_4G13580)"/>
    <property type="match status" value="1"/>
</dbReference>
<dbReference type="InterPro" id="IPR043137">
    <property type="entry name" value="GGT_ssub_C"/>
</dbReference>
<protein>
    <submittedName>
        <fullName evidence="1">Gamma-glutamyltransferase</fullName>
    </submittedName>
</protein>
<dbReference type="InterPro" id="IPR029055">
    <property type="entry name" value="Ntn_hydrolases_N"/>
</dbReference>
<sequence length="536" mass="56908">MLPAEAHESSHAMGGMVAAPHHLAAEAGREVLAEGGNAIEAMVAAAAAIAVVYPHMNHVGGDGFWLIREPSGRVRYIEACGFAGARATIPFYHELGLGAVPTRGALAAVTVPGAVDGWRLALEAASAHGGRMTLKRLLEPAVRHAREGVPVSRSQAALTAQKKAELEDAPGFAAAFLTPDREAPKAGTLQRQQRLADTLDHLARAGLADFYRGDVGREIGTDLERIGSPVTREDLKRYAAVERPPLAVDIGVGRLFNAPPPTQGLASLLILALFDRLKVKRGDSFEHVHGLIEATKRAFLVRDKVVCDYEHLSHDLAALLTPEAIAKRADGIEMGRALPWPQGKAGGDTVWLGAADKSGLVVSYIQSIFFEFGSGCVLPSTGVLMQNRGASFSLEPGALNPLKPGRRPFHTLNPALAVLADGRVMAYGTMGGEGQPQTQSAVFSRHVLFGVPLGEAIARPRWLLGRTWGDVETRLRLEPRFDDEVVERLKLVGHDLALVPDAYSDTMGHAGAVVLHPGGRIEGAHDPRSDGGAAGV</sequence>
<reference evidence="1 2" key="1">
    <citation type="submission" date="2019-05" db="EMBL/GenBank/DDBJ databases">
        <authorList>
            <person name="Zhou X."/>
        </authorList>
    </citation>
    <scope>NUCLEOTIDE SEQUENCE [LARGE SCALE GENOMIC DNA]</scope>
    <source>
        <strain evidence="1 2">DSM 432</strain>
    </source>
</reference>
<dbReference type="RefSeq" id="WP_138400311.1">
    <property type="nucleotide sequence ID" value="NZ_JBAFVI010000003.1"/>
</dbReference>
<dbReference type="EMBL" id="VAUP01000031">
    <property type="protein sequence ID" value="TLX42169.1"/>
    <property type="molecule type" value="Genomic_DNA"/>
</dbReference>
<keyword evidence="1" id="KW-0808">Transferase</keyword>
<dbReference type="Pfam" id="PF01019">
    <property type="entry name" value="G_glu_transpept"/>
    <property type="match status" value="1"/>
</dbReference>
<dbReference type="PANTHER" id="PTHR43881:SF5">
    <property type="entry name" value="GAMMA-GLUTAMYLTRANSPEPTIDASE"/>
    <property type="match status" value="1"/>
</dbReference>
<dbReference type="OrthoDB" id="9781342at2"/>
<evidence type="ECO:0000313" key="1">
    <source>
        <dbReference type="EMBL" id="TLX42169.1"/>
    </source>
</evidence>
<dbReference type="SUPFAM" id="SSF56235">
    <property type="entry name" value="N-terminal nucleophile aminohydrolases (Ntn hydrolases)"/>
    <property type="match status" value="1"/>
</dbReference>
<proteinExistence type="predicted"/>
<dbReference type="PRINTS" id="PR01210">
    <property type="entry name" value="GGTRANSPTASE"/>
</dbReference>
<accession>A0A6C1KD21</accession>
<dbReference type="Proteomes" id="UP000305131">
    <property type="component" value="Unassembled WGS sequence"/>
</dbReference>
<dbReference type="AlphaFoldDB" id="A0A6C1KD21"/>
<dbReference type="Gene3D" id="1.10.246.130">
    <property type="match status" value="1"/>
</dbReference>
<dbReference type="GeneID" id="95774774"/>